<comment type="similarity">
    <text evidence="1 2">Belongs to the VPS51 family.</text>
</comment>
<dbReference type="GO" id="GO:0016020">
    <property type="term" value="C:membrane"/>
    <property type="evidence" value="ECO:0007669"/>
    <property type="project" value="TreeGrafter"/>
</dbReference>
<reference evidence="4 5" key="1">
    <citation type="submission" date="2024-04" db="EMBL/GenBank/DDBJ databases">
        <authorList>
            <person name="Fracassetti M."/>
        </authorList>
    </citation>
    <scope>NUCLEOTIDE SEQUENCE [LARGE SCALE GENOMIC DNA]</scope>
</reference>
<dbReference type="GO" id="GO:0015031">
    <property type="term" value="P:protein transport"/>
    <property type="evidence" value="ECO:0007669"/>
    <property type="project" value="UniProtKB-UniRule"/>
</dbReference>
<dbReference type="InterPro" id="IPR014812">
    <property type="entry name" value="Vps51"/>
</dbReference>
<gene>
    <name evidence="4" type="ORF">LTRI10_LOCUS54213</name>
</gene>
<dbReference type="GO" id="GO:0048193">
    <property type="term" value="P:Golgi vesicle transport"/>
    <property type="evidence" value="ECO:0007669"/>
    <property type="project" value="TreeGrafter"/>
</dbReference>
<dbReference type="GO" id="GO:1990745">
    <property type="term" value="C:EARP complex"/>
    <property type="evidence" value="ECO:0007669"/>
    <property type="project" value="TreeGrafter"/>
</dbReference>
<dbReference type="PANTHER" id="PTHR15954">
    <property type="entry name" value="VACUOLAR PROTEIN SORTING-ASSOCIATED PROTEIN 51 HOMOLOG"/>
    <property type="match status" value="1"/>
</dbReference>
<dbReference type="GO" id="GO:0032456">
    <property type="term" value="P:endocytic recycling"/>
    <property type="evidence" value="ECO:0007669"/>
    <property type="project" value="TreeGrafter"/>
</dbReference>
<evidence type="ECO:0000313" key="4">
    <source>
        <dbReference type="EMBL" id="CAL1415091.1"/>
    </source>
</evidence>
<dbReference type="EMBL" id="OZ034822">
    <property type="protein sequence ID" value="CAL1415091.1"/>
    <property type="molecule type" value="Genomic_DNA"/>
</dbReference>
<proteinExistence type="inferred from homology"/>
<dbReference type="PANTHER" id="PTHR15954:SF4">
    <property type="entry name" value="VACUOLAR PROTEIN SORTING-ASSOCIATED PROTEIN 51 HOMOLOG"/>
    <property type="match status" value="1"/>
</dbReference>
<comment type="subcellular location">
    <subcellularLocation>
        <location evidence="2">Golgi apparatus</location>
        <location evidence="2">trans-Golgi network</location>
    </subcellularLocation>
</comment>
<dbReference type="GO" id="GO:0006869">
    <property type="term" value="P:lipid transport"/>
    <property type="evidence" value="ECO:0007669"/>
    <property type="project" value="UniProtKB-UniRule"/>
</dbReference>
<dbReference type="GO" id="GO:0007030">
    <property type="term" value="P:Golgi organization"/>
    <property type="evidence" value="ECO:0007669"/>
    <property type="project" value="UniProtKB-UniRule"/>
</dbReference>
<feature type="compositionally biased region" description="Low complexity" evidence="3">
    <location>
        <begin position="95"/>
        <end position="105"/>
    </location>
</feature>
<dbReference type="GO" id="GO:0005829">
    <property type="term" value="C:cytosol"/>
    <property type="evidence" value="ECO:0007669"/>
    <property type="project" value="GOC"/>
</dbReference>
<dbReference type="Proteomes" id="UP001497516">
    <property type="component" value="Chromosome 9"/>
</dbReference>
<evidence type="ECO:0000256" key="3">
    <source>
        <dbReference type="SAM" id="MobiDB-lite"/>
    </source>
</evidence>
<feature type="region of interest" description="Disordered" evidence="3">
    <location>
        <begin position="86"/>
        <end position="111"/>
    </location>
</feature>
<dbReference type="GO" id="GO:0007041">
    <property type="term" value="P:lysosomal transport"/>
    <property type="evidence" value="ECO:0007669"/>
    <property type="project" value="TreeGrafter"/>
</dbReference>
<name>A0AAV2GWG5_9ROSI</name>
<keyword evidence="2" id="KW-0333">Golgi apparatus</keyword>
<accession>A0AAV2GWG5</accession>
<evidence type="ECO:0000313" key="5">
    <source>
        <dbReference type="Proteomes" id="UP001497516"/>
    </source>
</evidence>
<keyword evidence="2" id="KW-0653">Protein transport</keyword>
<protein>
    <recommendedName>
        <fullName evidence="2">Vacuolar protein sorting-associated protein 51 homolog</fullName>
    </recommendedName>
</protein>
<sequence length="253" mass="29037">MFSLRPSLSSFGYMYCTCAGQFTGNIRLCQYINMRAYRISVLLRKRFTTPNWVKHKEPREVHMFVDLFLQELEAVGNEVKQILSQGIRKHRRSESNGSTTSSLSNPLRDDKLRRSNTQQARSQLLETHLAKLFKQKVEIFTKVEFTRESVVTTIIKLGLKSLQEFVRLQTLNRSGFQQIQLDIQFLRTPLKELAEDEAAIDFLLDEVIVGASDRCLDPTPLEPPILDKLIQAKTAETREQNSSAASSTTQQRL</sequence>
<dbReference type="GO" id="GO:0042147">
    <property type="term" value="P:retrograde transport, endosome to Golgi"/>
    <property type="evidence" value="ECO:0007669"/>
    <property type="project" value="UniProtKB-UniRule"/>
</dbReference>
<dbReference type="GO" id="GO:0000938">
    <property type="term" value="C:GARP complex"/>
    <property type="evidence" value="ECO:0007669"/>
    <property type="project" value="UniProtKB-UniRule"/>
</dbReference>
<comment type="subunit">
    <text evidence="2">Component of the Golgi-associated retrograde protein (GARP) complex.</text>
</comment>
<keyword evidence="2" id="KW-0445">Lipid transport</keyword>
<evidence type="ECO:0000256" key="1">
    <source>
        <dbReference type="ARBA" id="ARBA00006080"/>
    </source>
</evidence>
<comment type="function">
    <text evidence="2">Acts as component of the GARP complex that is involved in retrograde transport from early and late endosomes to the trans-Golgi network (TGN).</text>
</comment>
<dbReference type="AlphaFoldDB" id="A0AAV2GWG5"/>
<evidence type="ECO:0000256" key="2">
    <source>
        <dbReference type="RuleBase" id="RU368010"/>
    </source>
</evidence>
<keyword evidence="5" id="KW-1185">Reference proteome</keyword>
<keyword evidence="2" id="KW-0813">Transport</keyword>
<organism evidence="4 5">
    <name type="scientific">Linum trigynum</name>
    <dbReference type="NCBI Taxonomy" id="586398"/>
    <lineage>
        <taxon>Eukaryota</taxon>
        <taxon>Viridiplantae</taxon>
        <taxon>Streptophyta</taxon>
        <taxon>Embryophyta</taxon>
        <taxon>Tracheophyta</taxon>
        <taxon>Spermatophyta</taxon>
        <taxon>Magnoliopsida</taxon>
        <taxon>eudicotyledons</taxon>
        <taxon>Gunneridae</taxon>
        <taxon>Pentapetalae</taxon>
        <taxon>rosids</taxon>
        <taxon>fabids</taxon>
        <taxon>Malpighiales</taxon>
        <taxon>Linaceae</taxon>
        <taxon>Linum</taxon>
    </lineage>
</organism>